<accession>A0A0G1WZS5</accession>
<organism evidence="7 8">
    <name type="scientific">Candidatus Gottesmanbacteria bacterium GW2011_GWA2_47_9</name>
    <dbReference type="NCBI Taxonomy" id="1618445"/>
    <lineage>
        <taxon>Bacteria</taxon>
        <taxon>Candidatus Gottesmaniibacteriota</taxon>
    </lineage>
</organism>
<dbReference type="GO" id="GO:0005737">
    <property type="term" value="C:cytoplasm"/>
    <property type="evidence" value="ECO:0007669"/>
    <property type="project" value="UniProtKB-SubCell"/>
</dbReference>
<dbReference type="Proteomes" id="UP000034739">
    <property type="component" value="Unassembled WGS sequence"/>
</dbReference>
<dbReference type="PANTHER" id="PTHR20982:SF3">
    <property type="entry name" value="MITOCHONDRIAL RIBOSOME RECYCLING FACTOR PSEUDO 1"/>
    <property type="match status" value="1"/>
</dbReference>
<comment type="caution">
    <text evidence="7">The sequence shown here is derived from an EMBL/GenBank/DDBJ whole genome shotgun (WGS) entry which is preliminary data.</text>
</comment>
<protein>
    <recommendedName>
        <fullName evidence="5">Ribosome-recycling factor</fullName>
        <shortName evidence="5">RRF</shortName>
    </recommendedName>
    <alternativeName>
        <fullName evidence="5">Ribosome-releasing factor</fullName>
    </alternativeName>
</protein>
<dbReference type="Gene3D" id="1.10.132.20">
    <property type="entry name" value="Ribosome-recycling factor"/>
    <property type="match status" value="1"/>
</dbReference>
<sequence length="187" mass="20997">MTEIIVNTTRDRMKKALEVTQQDISSIRSGRATPALVENIVIPAYGGSQRLKLMEMATIASMDSKTIVISPYDASQIAEIEKGILEAKTGVMPVVDGELIRISLPPLSEERRQEYLKLAKAKLEGGRVMVRQIRGDAMRELKKTEEDNTINEDQKKHGEKMVQELTDEMIAEIDGMGERKEQELLQV</sequence>
<dbReference type="GO" id="GO:0006415">
    <property type="term" value="P:translational termination"/>
    <property type="evidence" value="ECO:0007669"/>
    <property type="project" value="UniProtKB-UniRule"/>
</dbReference>
<dbReference type="GO" id="GO:0043023">
    <property type="term" value="F:ribosomal large subunit binding"/>
    <property type="evidence" value="ECO:0007669"/>
    <property type="project" value="TreeGrafter"/>
</dbReference>
<comment type="function">
    <text evidence="5">Responsible for the release of ribosomes from messenger RNA at the termination of protein biosynthesis. May increase the efficiency of translation by recycling ribosomes from one round of translation to another.</text>
</comment>
<feature type="domain" description="Ribosome recycling factor" evidence="6">
    <location>
        <begin position="21"/>
        <end position="185"/>
    </location>
</feature>
<evidence type="ECO:0000256" key="3">
    <source>
        <dbReference type="ARBA" id="ARBA00022490"/>
    </source>
</evidence>
<evidence type="ECO:0000256" key="2">
    <source>
        <dbReference type="ARBA" id="ARBA00005912"/>
    </source>
</evidence>
<evidence type="ECO:0000259" key="6">
    <source>
        <dbReference type="Pfam" id="PF01765"/>
    </source>
</evidence>
<evidence type="ECO:0000256" key="1">
    <source>
        <dbReference type="ARBA" id="ARBA00004496"/>
    </source>
</evidence>
<evidence type="ECO:0000256" key="5">
    <source>
        <dbReference type="HAMAP-Rule" id="MF_00040"/>
    </source>
</evidence>
<evidence type="ECO:0000313" key="8">
    <source>
        <dbReference type="Proteomes" id="UP000034739"/>
    </source>
</evidence>
<dbReference type="CDD" id="cd00520">
    <property type="entry name" value="RRF"/>
    <property type="match status" value="1"/>
</dbReference>
<dbReference type="HAMAP" id="MF_00040">
    <property type="entry name" value="RRF"/>
    <property type="match status" value="1"/>
</dbReference>
<dbReference type="FunFam" id="1.10.132.20:FF:000001">
    <property type="entry name" value="Ribosome-recycling factor"/>
    <property type="match status" value="1"/>
</dbReference>
<comment type="subcellular location">
    <subcellularLocation>
        <location evidence="1 5">Cytoplasm</location>
    </subcellularLocation>
</comment>
<dbReference type="Pfam" id="PF01765">
    <property type="entry name" value="RRF"/>
    <property type="match status" value="1"/>
</dbReference>
<keyword evidence="4 5" id="KW-0648">Protein biosynthesis</keyword>
<dbReference type="Gene3D" id="3.30.1360.40">
    <property type="match status" value="1"/>
</dbReference>
<keyword evidence="3 5" id="KW-0963">Cytoplasm</keyword>
<name>A0A0G1WZS5_9BACT</name>
<dbReference type="InterPro" id="IPR023584">
    <property type="entry name" value="Ribosome_recyc_fac_dom"/>
</dbReference>
<dbReference type="InterPro" id="IPR002661">
    <property type="entry name" value="Ribosome_recyc_fac"/>
</dbReference>
<dbReference type="EMBL" id="LCOY01000020">
    <property type="protein sequence ID" value="KKU87695.1"/>
    <property type="molecule type" value="Genomic_DNA"/>
</dbReference>
<evidence type="ECO:0000256" key="4">
    <source>
        <dbReference type="ARBA" id="ARBA00022917"/>
    </source>
</evidence>
<proteinExistence type="inferred from homology"/>
<dbReference type="AlphaFoldDB" id="A0A0G1WZS5"/>
<reference evidence="7 8" key="1">
    <citation type="journal article" date="2015" name="Nature">
        <title>rRNA introns, odd ribosomes, and small enigmatic genomes across a large radiation of phyla.</title>
        <authorList>
            <person name="Brown C.T."/>
            <person name="Hug L.A."/>
            <person name="Thomas B.C."/>
            <person name="Sharon I."/>
            <person name="Castelle C.J."/>
            <person name="Singh A."/>
            <person name="Wilkins M.J."/>
            <person name="Williams K.H."/>
            <person name="Banfield J.F."/>
        </authorList>
    </citation>
    <scope>NUCLEOTIDE SEQUENCE [LARGE SCALE GENOMIC DNA]</scope>
</reference>
<evidence type="ECO:0000313" key="7">
    <source>
        <dbReference type="EMBL" id="KKU87695.1"/>
    </source>
</evidence>
<dbReference type="NCBIfam" id="TIGR00496">
    <property type="entry name" value="frr"/>
    <property type="match status" value="1"/>
</dbReference>
<dbReference type="SUPFAM" id="SSF55194">
    <property type="entry name" value="Ribosome recycling factor, RRF"/>
    <property type="match status" value="1"/>
</dbReference>
<dbReference type="PANTHER" id="PTHR20982">
    <property type="entry name" value="RIBOSOME RECYCLING FACTOR"/>
    <property type="match status" value="1"/>
</dbReference>
<comment type="similarity">
    <text evidence="2 5">Belongs to the RRF family.</text>
</comment>
<dbReference type="InterPro" id="IPR036191">
    <property type="entry name" value="RRF_sf"/>
</dbReference>
<dbReference type="FunFam" id="3.30.1360.40:FF:000001">
    <property type="entry name" value="Ribosome-recycling factor"/>
    <property type="match status" value="1"/>
</dbReference>
<gene>
    <name evidence="5" type="primary">frr</name>
    <name evidence="7" type="ORF">UY16_C0020G0006</name>
</gene>